<dbReference type="Proteomes" id="UP000324222">
    <property type="component" value="Unassembled WGS sequence"/>
</dbReference>
<organism evidence="2 3">
    <name type="scientific">Portunus trituberculatus</name>
    <name type="common">Swimming crab</name>
    <name type="synonym">Neptunus trituberculatus</name>
    <dbReference type="NCBI Taxonomy" id="210409"/>
    <lineage>
        <taxon>Eukaryota</taxon>
        <taxon>Metazoa</taxon>
        <taxon>Ecdysozoa</taxon>
        <taxon>Arthropoda</taxon>
        <taxon>Crustacea</taxon>
        <taxon>Multicrustacea</taxon>
        <taxon>Malacostraca</taxon>
        <taxon>Eumalacostraca</taxon>
        <taxon>Eucarida</taxon>
        <taxon>Decapoda</taxon>
        <taxon>Pleocyemata</taxon>
        <taxon>Brachyura</taxon>
        <taxon>Eubrachyura</taxon>
        <taxon>Portunoidea</taxon>
        <taxon>Portunidae</taxon>
        <taxon>Portuninae</taxon>
        <taxon>Portunus</taxon>
    </lineage>
</organism>
<dbReference type="AlphaFoldDB" id="A0A5B7JBR3"/>
<reference evidence="2 3" key="1">
    <citation type="submission" date="2019-05" db="EMBL/GenBank/DDBJ databases">
        <title>Another draft genome of Portunus trituberculatus and its Hox gene families provides insights of decapod evolution.</title>
        <authorList>
            <person name="Jeong J.-H."/>
            <person name="Song I."/>
            <person name="Kim S."/>
            <person name="Choi T."/>
            <person name="Kim D."/>
            <person name="Ryu S."/>
            <person name="Kim W."/>
        </authorList>
    </citation>
    <scope>NUCLEOTIDE SEQUENCE [LARGE SCALE GENOMIC DNA]</scope>
    <source>
        <tissue evidence="2">Muscle</tissue>
    </source>
</reference>
<comment type="caution">
    <text evidence="2">The sequence shown here is derived from an EMBL/GenBank/DDBJ whole genome shotgun (WGS) entry which is preliminary data.</text>
</comment>
<sequence>MGLSRGACPALPCPAEPLCLEQDTMTSRNNTYKQETSSQESVMAGGRPGAKERHAPSSDAMRVAPPSSDVSALAPPTKGTQQDGLWQVVSLRPGTAPGGGLSVPCGSRFHHVI</sequence>
<keyword evidence="3" id="KW-1185">Reference proteome</keyword>
<name>A0A5B7JBR3_PORTR</name>
<evidence type="ECO:0000313" key="3">
    <source>
        <dbReference type="Proteomes" id="UP000324222"/>
    </source>
</evidence>
<feature type="region of interest" description="Disordered" evidence="1">
    <location>
        <begin position="26"/>
        <end position="85"/>
    </location>
</feature>
<feature type="compositionally biased region" description="Polar residues" evidence="1">
    <location>
        <begin position="26"/>
        <end position="41"/>
    </location>
</feature>
<evidence type="ECO:0000313" key="2">
    <source>
        <dbReference type="EMBL" id="MPC92319.1"/>
    </source>
</evidence>
<proteinExistence type="predicted"/>
<protein>
    <submittedName>
        <fullName evidence="2">Uncharacterized protein</fullName>
    </submittedName>
</protein>
<accession>A0A5B7JBR3</accession>
<evidence type="ECO:0000256" key="1">
    <source>
        <dbReference type="SAM" id="MobiDB-lite"/>
    </source>
</evidence>
<dbReference type="EMBL" id="VSRR010090813">
    <property type="protein sequence ID" value="MPC92319.1"/>
    <property type="molecule type" value="Genomic_DNA"/>
</dbReference>
<gene>
    <name evidence="2" type="ORF">E2C01_087401</name>
</gene>